<evidence type="ECO:0000256" key="1">
    <source>
        <dbReference type="ARBA" id="ARBA00022714"/>
    </source>
</evidence>
<sequence>MGGFQRACALSDLSEDVPLGVEIDGEPVCLALAAGQVYAIRDECSHADVMLSQGEIEDAKIECWLHGSQFDLTTGEPLGLPATEPVPVYPVKIDGDDVLVDVGES</sequence>
<dbReference type="EMBL" id="JWIO01000009">
    <property type="protein sequence ID" value="KLL11917.1"/>
    <property type="molecule type" value="Genomic_DNA"/>
</dbReference>
<name>A0ABR5F5I6_9ACTN</name>
<organism evidence="6 7">
    <name type="scientific">Protofrankia coriariae</name>
    <dbReference type="NCBI Taxonomy" id="1562887"/>
    <lineage>
        <taxon>Bacteria</taxon>
        <taxon>Bacillati</taxon>
        <taxon>Actinomycetota</taxon>
        <taxon>Actinomycetes</taxon>
        <taxon>Frankiales</taxon>
        <taxon>Frankiaceae</taxon>
        <taxon>Protofrankia</taxon>
    </lineage>
</organism>
<evidence type="ECO:0000313" key="6">
    <source>
        <dbReference type="EMBL" id="KLL11917.1"/>
    </source>
</evidence>
<keyword evidence="3" id="KW-0408">Iron</keyword>
<keyword evidence="1" id="KW-0001">2Fe-2S</keyword>
<proteinExistence type="predicted"/>
<dbReference type="CDD" id="cd03528">
    <property type="entry name" value="Rieske_RO_ferredoxin"/>
    <property type="match status" value="1"/>
</dbReference>
<evidence type="ECO:0000256" key="3">
    <source>
        <dbReference type="ARBA" id="ARBA00023004"/>
    </source>
</evidence>
<comment type="caution">
    <text evidence="6">The sequence shown here is derived from an EMBL/GenBank/DDBJ whole genome shotgun (WGS) entry which is preliminary data.</text>
</comment>
<dbReference type="Gene3D" id="2.102.10.10">
    <property type="entry name" value="Rieske [2Fe-2S] iron-sulphur domain"/>
    <property type="match status" value="1"/>
</dbReference>
<evidence type="ECO:0000256" key="2">
    <source>
        <dbReference type="ARBA" id="ARBA00022723"/>
    </source>
</evidence>
<dbReference type="InterPro" id="IPR036922">
    <property type="entry name" value="Rieske_2Fe-2S_sf"/>
</dbReference>
<keyword evidence="7" id="KW-1185">Reference proteome</keyword>
<evidence type="ECO:0000259" key="5">
    <source>
        <dbReference type="PROSITE" id="PS51296"/>
    </source>
</evidence>
<dbReference type="Pfam" id="PF00355">
    <property type="entry name" value="Rieske"/>
    <property type="match status" value="1"/>
</dbReference>
<protein>
    <submittedName>
        <fullName evidence="6">2Fe-2S ferredoxin</fullName>
    </submittedName>
</protein>
<dbReference type="PANTHER" id="PTHR21496">
    <property type="entry name" value="FERREDOXIN-RELATED"/>
    <property type="match status" value="1"/>
</dbReference>
<dbReference type="RefSeq" id="WP_047222405.1">
    <property type="nucleotide sequence ID" value="NZ_JWIO01000009.1"/>
</dbReference>
<reference evidence="6 7" key="1">
    <citation type="submission" date="2014-12" db="EMBL/GenBank/DDBJ databases">
        <title>Frankia sp. BMG5.1 draft genome.</title>
        <authorList>
            <person name="Gtari M."/>
            <person name="Ghodhbane-Gtari F."/>
            <person name="Nouioui I."/>
            <person name="Ktari A."/>
            <person name="Hezbri K."/>
            <person name="Mimouni W."/>
            <person name="Sbissi I."/>
            <person name="Ayari A."/>
            <person name="Yamanaka T."/>
            <person name="Normand P."/>
            <person name="Tisa L.S."/>
            <person name="Boudabous A."/>
        </authorList>
    </citation>
    <scope>NUCLEOTIDE SEQUENCE [LARGE SCALE GENOMIC DNA]</scope>
    <source>
        <strain evidence="6 7">BMG5.1</strain>
    </source>
</reference>
<accession>A0ABR5F5I6</accession>
<gene>
    <name evidence="6" type="ORF">FrCorBMG51_07710</name>
</gene>
<evidence type="ECO:0000313" key="7">
    <source>
        <dbReference type="Proteomes" id="UP000035425"/>
    </source>
</evidence>
<dbReference type="InterPro" id="IPR017941">
    <property type="entry name" value="Rieske_2Fe-2S"/>
</dbReference>
<dbReference type="PANTHER" id="PTHR21496:SF23">
    <property type="entry name" value="3-PHENYLPROPIONATE_CINNAMIC ACID DIOXYGENASE FERREDOXIN SUBUNIT"/>
    <property type="match status" value="1"/>
</dbReference>
<keyword evidence="4" id="KW-0411">Iron-sulfur</keyword>
<dbReference type="SUPFAM" id="SSF50022">
    <property type="entry name" value="ISP domain"/>
    <property type="match status" value="1"/>
</dbReference>
<dbReference type="Proteomes" id="UP000035425">
    <property type="component" value="Unassembled WGS sequence"/>
</dbReference>
<feature type="domain" description="Rieske" evidence="5">
    <location>
        <begin position="5"/>
        <end position="100"/>
    </location>
</feature>
<keyword evidence="2" id="KW-0479">Metal-binding</keyword>
<dbReference type="PROSITE" id="PS51296">
    <property type="entry name" value="RIESKE"/>
    <property type="match status" value="1"/>
</dbReference>
<evidence type="ECO:0000256" key="4">
    <source>
        <dbReference type="ARBA" id="ARBA00023014"/>
    </source>
</evidence>